<proteinExistence type="predicted"/>
<dbReference type="EMBL" id="PYAS01000014">
    <property type="protein sequence ID" value="PSL24290.1"/>
    <property type="molecule type" value="Genomic_DNA"/>
</dbReference>
<sequence length="222" mass="24780">MELLGDCTRLVTKTRGKMRVSGFVLIGCFMLAMSVARGQNVYDVIVAGRTIGSLKVFDEKGADDTETHRIESDFKVMFYKGSYSTQTNYVQGKLVSATCAHHVNGDLKEKTLTKSGSKSFYEVLFSGEDVEDKPKVLVNKPISSTITSLYYKEPINITEVYSERYGKMCNIRKLSEGRYGVTLPDGKEGVYSYKNGLCREVKTDLAGFKLRIVLNEGKTALR</sequence>
<evidence type="ECO:0000313" key="1">
    <source>
        <dbReference type="EMBL" id="PSL24290.1"/>
    </source>
</evidence>
<dbReference type="Proteomes" id="UP000241964">
    <property type="component" value="Unassembled WGS sequence"/>
</dbReference>
<evidence type="ECO:0000313" key="2">
    <source>
        <dbReference type="Proteomes" id="UP000241964"/>
    </source>
</evidence>
<gene>
    <name evidence="1" type="ORF">CLV60_114117</name>
</gene>
<reference evidence="1 2" key="1">
    <citation type="submission" date="2018-03" db="EMBL/GenBank/DDBJ databases">
        <title>Genomic Encyclopedia of Archaeal and Bacterial Type Strains, Phase II (KMG-II): from individual species to whole genera.</title>
        <authorList>
            <person name="Goeker M."/>
        </authorList>
    </citation>
    <scope>NUCLEOTIDE SEQUENCE [LARGE SCALE GENOMIC DNA]</scope>
    <source>
        <strain evidence="1 2">DSM 29057</strain>
    </source>
</reference>
<dbReference type="Pfam" id="PF19630">
    <property type="entry name" value="DUF6134"/>
    <property type="match status" value="1"/>
</dbReference>
<protein>
    <submittedName>
        <fullName evidence="1">Uncharacterized protein</fullName>
    </submittedName>
</protein>
<dbReference type="AlphaFoldDB" id="A0A2P8FRD3"/>
<comment type="caution">
    <text evidence="1">The sequence shown here is derived from an EMBL/GenBank/DDBJ whole genome shotgun (WGS) entry which is preliminary data.</text>
</comment>
<organism evidence="1 2">
    <name type="scientific">Dyadobacter jiangsuensis</name>
    <dbReference type="NCBI Taxonomy" id="1591085"/>
    <lineage>
        <taxon>Bacteria</taxon>
        <taxon>Pseudomonadati</taxon>
        <taxon>Bacteroidota</taxon>
        <taxon>Cytophagia</taxon>
        <taxon>Cytophagales</taxon>
        <taxon>Spirosomataceae</taxon>
        <taxon>Dyadobacter</taxon>
    </lineage>
</organism>
<accession>A0A2P8FRD3</accession>
<dbReference type="InterPro" id="IPR045767">
    <property type="entry name" value="DUF6134"/>
</dbReference>
<name>A0A2P8FRD3_9BACT</name>
<keyword evidence="2" id="KW-1185">Reference proteome</keyword>